<evidence type="ECO:0000313" key="3">
    <source>
        <dbReference type="Proteomes" id="UP001500879"/>
    </source>
</evidence>
<protein>
    <recommendedName>
        <fullName evidence="4">Lipoprotein</fullName>
    </recommendedName>
</protein>
<sequence length="262" mass="26531">MARKYGIVVAAAGLAAVVGLTGCGKGGDGDKKSDDKKSDKAAASSPAAPAGGGLEKLSGKEISDRAKKELQSATSLRFKVTGTKGGEAMTVDLAMDKQGNCVGTVGSGSQGAAEVIKVGDQVWMKADEKLWKAQAGPQAAELLKGRYIHGPASDPKLKGMTTACDLAVLQAKIGSGGDSGKEITKGAPGSVDGQPVVPISAEGTTISVASTGSPYPLKIDNSKDGSTVRLTDWNKPVQTKTPPADQTIDVEKLKKPGASNAL</sequence>
<dbReference type="PROSITE" id="PS51257">
    <property type="entry name" value="PROKAR_LIPOPROTEIN"/>
    <property type="match status" value="1"/>
</dbReference>
<accession>A0ABN0YKG6</accession>
<dbReference type="Gene3D" id="2.50.20.20">
    <property type="match status" value="1"/>
</dbReference>
<feature type="region of interest" description="Disordered" evidence="1">
    <location>
        <begin position="210"/>
        <end position="262"/>
    </location>
</feature>
<dbReference type="RefSeq" id="WP_344022143.1">
    <property type="nucleotide sequence ID" value="NZ_BAAABX010000019.1"/>
</dbReference>
<comment type="caution">
    <text evidence="2">The sequence shown here is derived from an EMBL/GenBank/DDBJ whole genome shotgun (WGS) entry which is preliminary data.</text>
</comment>
<evidence type="ECO:0000256" key="1">
    <source>
        <dbReference type="SAM" id="MobiDB-lite"/>
    </source>
</evidence>
<reference evidence="2 3" key="1">
    <citation type="journal article" date="2019" name="Int. J. Syst. Evol. Microbiol.">
        <title>The Global Catalogue of Microorganisms (GCM) 10K type strain sequencing project: providing services to taxonomists for standard genome sequencing and annotation.</title>
        <authorList>
            <consortium name="The Broad Institute Genomics Platform"/>
            <consortium name="The Broad Institute Genome Sequencing Center for Infectious Disease"/>
            <person name="Wu L."/>
            <person name="Ma J."/>
        </authorList>
    </citation>
    <scope>NUCLEOTIDE SEQUENCE [LARGE SCALE GENOMIC DNA]</scope>
    <source>
        <strain evidence="2 3">JCM 4788</strain>
    </source>
</reference>
<evidence type="ECO:0008006" key="4">
    <source>
        <dbReference type="Google" id="ProtNLM"/>
    </source>
</evidence>
<evidence type="ECO:0000313" key="2">
    <source>
        <dbReference type="EMBL" id="GAA0398614.1"/>
    </source>
</evidence>
<dbReference type="Proteomes" id="UP001500879">
    <property type="component" value="Unassembled WGS sequence"/>
</dbReference>
<feature type="region of interest" description="Disordered" evidence="1">
    <location>
        <begin position="22"/>
        <end position="61"/>
    </location>
</feature>
<feature type="compositionally biased region" description="Basic and acidic residues" evidence="1">
    <location>
        <begin position="27"/>
        <end position="40"/>
    </location>
</feature>
<dbReference type="EMBL" id="BAAABX010000019">
    <property type="protein sequence ID" value="GAA0398614.1"/>
    <property type="molecule type" value="Genomic_DNA"/>
</dbReference>
<name>A0ABN0YKG6_9ACTN</name>
<gene>
    <name evidence="2" type="ORF">GCM10010357_19680</name>
</gene>
<organism evidence="2 3">
    <name type="scientific">Streptomyces luteireticuli</name>
    <dbReference type="NCBI Taxonomy" id="173858"/>
    <lineage>
        <taxon>Bacteria</taxon>
        <taxon>Bacillati</taxon>
        <taxon>Actinomycetota</taxon>
        <taxon>Actinomycetes</taxon>
        <taxon>Kitasatosporales</taxon>
        <taxon>Streptomycetaceae</taxon>
        <taxon>Streptomyces</taxon>
    </lineage>
</organism>
<keyword evidence="3" id="KW-1185">Reference proteome</keyword>
<proteinExistence type="predicted"/>